<accession>A0A848E9S8</accession>
<dbReference type="InterPro" id="IPR039424">
    <property type="entry name" value="SBP_5"/>
</dbReference>
<gene>
    <name evidence="6" type="ORF">GWK16_03130</name>
</gene>
<proteinExistence type="inferred from homology"/>
<dbReference type="PIRSF" id="PIRSF002741">
    <property type="entry name" value="MppA"/>
    <property type="match status" value="1"/>
</dbReference>
<keyword evidence="3 4" id="KW-0732">Signal</keyword>
<dbReference type="Gene3D" id="3.10.105.10">
    <property type="entry name" value="Dipeptide-binding Protein, Domain 3"/>
    <property type="match status" value="1"/>
</dbReference>
<evidence type="ECO:0000313" key="7">
    <source>
        <dbReference type="Proteomes" id="UP000548582"/>
    </source>
</evidence>
<evidence type="ECO:0000256" key="3">
    <source>
        <dbReference type="ARBA" id="ARBA00022729"/>
    </source>
</evidence>
<dbReference type="GO" id="GO:0043190">
    <property type="term" value="C:ATP-binding cassette (ABC) transporter complex"/>
    <property type="evidence" value="ECO:0007669"/>
    <property type="project" value="InterPro"/>
</dbReference>
<dbReference type="Proteomes" id="UP000548582">
    <property type="component" value="Unassembled WGS sequence"/>
</dbReference>
<feature type="domain" description="Solute-binding protein family 5" evidence="5">
    <location>
        <begin position="63"/>
        <end position="410"/>
    </location>
</feature>
<dbReference type="InterPro" id="IPR030678">
    <property type="entry name" value="Peptide/Ni-bd"/>
</dbReference>
<dbReference type="Gene3D" id="3.90.76.10">
    <property type="entry name" value="Dipeptide-binding Protein, Domain 1"/>
    <property type="match status" value="1"/>
</dbReference>
<dbReference type="EMBL" id="JABBKX010000001">
    <property type="protein sequence ID" value="NMJ40220.1"/>
    <property type="molecule type" value="Genomic_DNA"/>
</dbReference>
<dbReference type="GO" id="GO:0030288">
    <property type="term" value="C:outer membrane-bounded periplasmic space"/>
    <property type="evidence" value="ECO:0007669"/>
    <property type="project" value="UniProtKB-ARBA"/>
</dbReference>
<dbReference type="GO" id="GO:0015833">
    <property type="term" value="P:peptide transport"/>
    <property type="evidence" value="ECO:0007669"/>
    <property type="project" value="TreeGrafter"/>
</dbReference>
<dbReference type="Gene3D" id="3.40.190.10">
    <property type="entry name" value="Periplasmic binding protein-like II"/>
    <property type="match status" value="1"/>
</dbReference>
<evidence type="ECO:0000256" key="1">
    <source>
        <dbReference type="ARBA" id="ARBA00004418"/>
    </source>
</evidence>
<feature type="chain" id="PRO_5032708685" evidence="4">
    <location>
        <begin position="20"/>
        <end position="494"/>
    </location>
</feature>
<comment type="caution">
    <text evidence="6">The sequence shown here is derived from an EMBL/GenBank/DDBJ whole genome shotgun (WGS) entry which is preliminary data.</text>
</comment>
<dbReference type="AlphaFoldDB" id="A0A848E9S8"/>
<dbReference type="CDD" id="cd08511">
    <property type="entry name" value="PBP2_NikA_DppA_OppA_like_5"/>
    <property type="match status" value="1"/>
</dbReference>
<dbReference type="PANTHER" id="PTHR30290:SF38">
    <property type="entry name" value="D,D-DIPEPTIDE-BINDING PERIPLASMIC PROTEIN DDPA-RELATED"/>
    <property type="match status" value="1"/>
</dbReference>
<evidence type="ECO:0000259" key="5">
    <source>
        <dbReference type="Pfam" id="PF00496"/>
    </source>
</evidence>
<comment type="subcellular location">
    <subcellularLocation>
        <location evidence="1">Periplasm</location>
    </subcellularLocation>
</comment>
<comment type="similarity">
    <text evidence="2">Belongs to the bacterial solute-binding protein 5 family.</text>
</comment>
<keyword evidence="7" id="KW-1185">Reference proteome</keyword>
<evidence type="ECO:0000256" key="2">
    <source>
        <dbReference type="ARBA" id="ARBA00005695"/>
    </source>
</evidence>
<sequence length="494" mass="54365">MRRIAALLLSVLIAAPAGAQTLRIGISSDPNVLDPAVSGSFVERTVFSALCDKLLDVGPDLAFRPELATRWAWAPDGLSLTLTIRGDARFHDGTPLDAEAVRVNLERYRSARESRRRTELRPVSAVEAPDPTTVVIRLSEPYAPLLSVLSDRAGMIMSPAALARLGERIRDEPVCSGPFRLTRRIPQDRIELERFAGHWNAANINAERLVFLPIPDGTVRLLNLRAGQLDIIERLSPSDVGEVRRDRRLQLAEATAIAYQTISINTATGALRDPRVREAFERSIDRAIINQVALEGLFVPSNQPEAPGTPYHFADLAAPPRDPARARALLRQAGHDRFAFTLKVANNPVEAQVAQIVQAMAAEGGFDIRIETLEASTMVAATQRGDYDAAIVIWSGRPDPDGNVAIWMASDGFLNWGKYASPEVDAALAAARRSTDPAVRRAQYHAAAERWMADRPHLILYHHRWFWGLRAGIEGFQPAPDGIIRFAGLRLPAR</sequence>
<dbReference type="SUPFAM" id="SSF53850">
    <property type="entry name" value="Periplasmic binding protein-like II"/>
    <property type="match status" value="1"/>
</dbReference>
<protein>
    <submittedName>
        <fullName evidence="6">ABC transporter substrate-binding protein</fullName>
    </submittedName>
</protein>
<dbReference type="Pfam" id="PF00496">
    <property type="entry name" value="SBP_bac_5"/>
    <property type="match status" value="1"/>
</dbReference>
<dbReference type="PANTHER" id="PTHR30290">
    <property type="entry name" value="PERIPLASMIC BINDING COMPONENT OF ABC TRANSPORTER"/>
    <property type="match status" value="1"/>
</dbReference>
<reference evidence="6 7" key="1">
    <citation type="submission" date="2020-03" db="EMBL/GenBank/DDBJ databases">
        <authorList>
            <person name="Sun Q."/>
        </authorList>
    </citation>
    <scope>NUCLEOTIDE SEQUENCE [LARGE SCALE GENOMIC DNA]</scope>
    <source>
        <strain evidence="6 7">JC162</strain>
    </source>
</reference>
<evidence type="ECO:0000313" key="6">
    <source>
        <dbReference type="EMBL" id="NMJ40220.1"/>
    </source>
</evidence>
<dbReference type="RefSeq" id="WP_170052490.1">
    <property type="nucleotide sequence ID" value="NZ_JABBKX010000001.1"/>
</dbReference>
<evidence type="ECO:0000256" key="4">
    <source>
        <dbReference type="SAM" id="SignalP"/>
    </source>
</evidence>
<dbReference type="InterPro" id="IPR000914">
    <property type="entry name" value="SBP_5_dom"/>
</dbReference>
<feature type="signal peptide" evidence="4">
    <location>
        <begin position="1"/>
        <end position="19"/>
    </location>
</feature>
<dbReference type="GO" id="GO:1904680">
    <property type="term" value="F:peptide transmembrane transporter activity"/>
    <property type="evidence" value="ECO:0007669"/>
    <property type="project" value="TreeGrafter"/>
</dbReference>
<organism evidence="6 7">
    <name type="scientific">Neoroseomonas marina</name>
    <dbReference type="NCBI Taxonomy" id="1232220"/>
    <lineage>
        <taxon>Bacteria</taxon>
        <taxon>Pseudomonadati</taxon>
        <taxon>Pseudomonadota</taxon>
        <taxon>Alphaproteobacteria</taxon>
        <taxon>Acetobacterales</taxon>
        <taxon>Acetobacteraceae</taxon>
        <taxon>Neoroseomonas</taxon>
    </lineage>
</organism>
<name>A0A848E9S8_9PROT</name>